<dbReference type="Proteomes" id="UP000245771">
    <property type="component" value="Unassembled WGS sequence"/>
</dbReference>
<dbReference type="OrthoDB" id="3362926at2759"/>
<name>A0A316V976_9BASI</name>
<keyword evidence="2" id="KW-1133">Transmembrane helix</keyword>
<dbReference type="EMBL" id="KZ819605">
    <property type="protein sequence ID" value="PWN33021.1"/>
    <property type="molecule type" value="Genomic_DNA"/>
</dbReference>
<accession>A0A316V976</accession>
<dbReference type="RefSeq" id="XP_025353323.1">
    <property type="nucleotide sequence ID" value="XM_025501125.1"/>
</dbReference>
<keyword evidence="2" id="KW-0472">Membrane</keyword>
<keyword evidence="2" id="KW-0812">Transmembrane</keyword>
<dbReference type="InParanoid" id="A0A316V976"/>
<feature type="transmembrane region" description="Helical" evidence="2">
    <location>
        <begin position="83"/>
        <end position="106"/>
    </location>
</feature>
<evidence type="ECO:0000313" key="3">
    <source>
        <dbReference type="EMBL" id="PWN33021.1"/>
    </source>
</evidence>
<protein>
    <submittedName>
        <fullName evidence="3">Uncharacterized protein</fullName>
    </submittedName>
</protein>
<organism evidence="3 4">
    <name type="scientific">Meira miltonrushii</name>
    <dbReference type="NCBI Taxonomy" id="1280837"/>
    <lineage>
        <taxon>Eukaryota</taxon>
        <taxon>Fungi</taxon>
        <taxon>Dikarya</taxon>
        <taxon>Basidiomycota</taxon>
        <taxon>Ustilaginomycotina</taxon>
        <taxon>Exobasidiomycetes</taxon>
        <taxon>Exobasidiales</taxon>
        <taxon>Brachybasidiaceae</taxon>
        <taxon>Meira</taxon>
    </lineage>
</organism>
<dbReference type="GeneID" id="37022906"/>
<sequence length="337" mass="35655">MSGANVGNPAGAIAAVGGLSSRSQASAAIEAAHAKLVKMLPEGVLPAQLTAAQQKYDSKPLYRQWLDPELPPLLAPIPQFCRLIAFAIIAPIIIACLTDFAGYAIFRTLGFRRRRVRVKEVREKAGIKSLPPPLTASILAASNNGAPESPSLQVRAPLLTPGAYDADTLLRHRARSISGESAEAEEEWIRTGGKFARVSTVRASQEAAAAKESSATQSSMNLSPLPKFNYRHELARANDVGVDGALGYSDTDADDSGAESGRNSPEIQRKPWRRGLTSSSLGFTPVSPSPRDGGSEQMGLGMYNDPNLATSSDAQIEASKAADLEPISSAKLQALQP</sequence>
<keyword evidence="4" id="KW-1185">Reference proteome</keyword>
<reference evidence="3 4" key="1">
    <citation type="journal article" date="2018" name="Mol. Biol. Evol.">
        <title>Broad Genomic Sampling Reveals a Smut Pathogenic Ancestry of the Fungal Clade Ustilaginomycotina.</title>
        <authorList>
            <person name="Kijpornyongpan T."/>
            <person name="Mondo S.J."/>
            <person name="Barry K."/>
            <person name="Sandor L."/>
            <person name="Lee J."/>
            <person name="Lipzen A."/>
            <person name="Pangilinan J."/>
            <person name="LaButti K."/>
            <person name="Hainaut M."/>
            <person name="Henrissat B."/>
            <person name="Grigoriev I.V."/>
            <person name="Spatafora J.W."/>
            <person name="Aime M.C."/>
        </authorList>
    </citation>
    <scope>NUCLEOTIDE SEQUENCE [LARGE SCALE GENOMIC DNA]</scope>
    <source>
        <strain evidence="3 4">MCA 3882</strain>
    </source>
</reference>
<dbReference type="AlphaFoldDB" id="A0A316V976"/>
<feature type="region of interest" description="Disordered" evidence="1">
    <location>
        <begin position="246"/>
        <end position="317"/>
    </location>
</feature>
<evidence type="ECO:0000313" key="4">
    <source>
        <dbReference type="Proteomes" id="UP000245771"/>
    </source>
</evidence>
<gene>
    <name evidence="3" type="ORF">FA14DRAFT_181685</name>
</gene>
<evidence type="ECO:0000256" key="1">
    <source>
        <dbReference type="SAM" id="MobiDB-lite"/>
    </source>
</evidence>
<evidence type="ECO:0000256" key="2">
    <source>
        <dbReference type="SAM" id="Phobius"/>
    </source>
</evidence>
<proteinExistence type="predicted"/>